<name>A0A1F5V7M6_9BACT</name>
<dbReference type="AlphaFoldDB" id="A0A1F5V7M6"/>
<sequence>MKRKQHLRNQFEVINKLSKQYKEGRATELKTIGNAIVTLADIESDFDCEAFIRPLVEKLIERLSNMVYNQFPDSIVYYGILDVRDDKNSD</sequence>
<reference evidence="1 2" key="1">
    <citation type="journal article" date="2016" name="Nat. Commun.">
        <title>Thousands of microbial genomes shed light on interconnected biogeochemical processes in an aquifer system.</title>
        <authorList>
            <person name="Anantharaman K."/>
            <person name="Brown C.T."/>
            <person name="Hug L.A."/>
            <person name="Sharon I."/>
            <person name="Castelle C.J."/>
            <person name="Probst A.J."/>
            <person name="Thomas B.C."/>
            <person name="Singh A."/>
            <person name="Wilkins M.J."/>
            <person name="Karaoz U."/>
            <person name="Brodie E.L."/>
            <person name="Williams K.H."/>
            <person name="Hubbard S.S."/>
            <person name="Banfield J.F."/>
        </authorList>
    </citation>
    <scope>NUCLEOTIDE SEQUENCE [LARGE SCALE GENOMIC DNA]</scope>
</reference>
<organism evidence="1 2">
    <name type="scientific">Candidatus Fischerbacteria bacterium RBG_13_37_8</name>
    <dbReference type="NCBI Taxonomy" id="1817863"/>
    <lineage>
        <taxon>Bacteria</taxon>
        <taxon>Candidatus Fischeribacteriota</taxon>
    </lineage>
</organism>
<evidence type="ECO:0000313" key="2">
    <source>
        <dbReference type="Proteomes" id="UP000178943"/>
    </source>
</evidence>
<dbReference type="Proteomes" id="UP000178943">
    <property type="component" value="Unassembled WGS sequence"/>
</dbReference>
<accession>A0A1F5V7M6</accession>
<evidence type="ECO:0000313" key="1">
    <source>
        <dbReference type="EMBL" id="OGF59437.1"/>
    </source>
</evidence>
<dbReference type="EMBL" id="MFGW01000213">
    <property type="protein sequence ID" value="OGF59437.1"/>
    <property type="molecule type" value="Genomic_DNA"/>
</dbReference>
<proteinExistence type="predicted"/>
<comment type="caution">
    <text evidence="1">The sequence shown here is derived from an EMBL/GenBank/DDBJ whole genome shotgun (WGS) entry which is preliminary data.</text>
</comment>
<protein>
    <submittedName>
        <fullName evidence="1">Uncharacterized protein</fullName>
    </submittedName>
</protein>
<gene>
    <name evidence="1" type="ORF">A2Y62_10440</name>
</gene>